<protein>
    <submittedName>
        <fullName evidence="2">Uncharacterized protein</fullName>
    </submittedName>
</protein>
<organism evidence="2 3">
    <name type="scientific">Planctobacterium marinum</name>
    <dbReference type="NCBI Taxonomy" id="1631968"/>
    <lineage>
        <taxon>Bacteria</taxon>
        <taxon>Pseudomonadati</taxon>
        <taxon>Pseudomonadota</taxon>
        <taxon>Gammaproteobacteria</taxon>
        <taxon>Alteromonadales</taxon>
        <taxon>Alteromonadaceae</taxon>
        <taxon>Planctobacterium</taxon>
    </lineage>
</organism>
<keyword evidence="3" id="KW-1185">Reference proteome</keyword>
<dbReference type="EMBL" id="AP027272">
    <property type="protein sequence ID" value="BDX07871.1"/>
    <property type="molecule type" value="Genomic_DNA"/>
</dbReference>
<sequence length="365" mass="38389">MSNKPPNVGRGASQSGGVIKPTQNTGRTNAALNKIGASGRLALNAALTRGRQEIHENSATKLRDQRVAIYDKMNMYSGGAQAVDSMRGKASSMSVKAWNSKAGQALQGVNLLGIGDKAQTRAEKAVTEKAERKNIRAEKDTLMPMQSRMEGLNKGAVTAERTGDTLINVRKGATVANHIGTGVSLIAPQVGVGIKAGAKGTKLLAGIAATGAYEKARSSYQGNVRDDASGMNMFDSHIAQEKANLMQSTRNSTAKSTAISAVAGGAMMGVDIGIEKGIEAGMGALNATRQATAITQKTVGTGVSVAEYFGKDALKSRVTKSDKEKIKDNKAELVNLMQHQRSYVAHKERQMGMNKTIGGNTGRKK</sequence>
<feature type="compositionally biased region" description="Polar residues" evidence="1">
    <location>
        <begin position="12"/>
        <end position="26"/>
    </location>
</feature>
<feature type="region of interest" description="Disordered" evidence="1">
    <location>
        <begin position="1"/>
        <end position="26"/>
    </location>
</feature>
<evidence type="ECO:0000313" key="2">
    <source>
        <dbReference type="EMBL" id="BDX07871.1"/>
    </source>
</evidence>
<name>A0AA48HN66_9ALTE</name>
<reference evidence="2" key="1">
    <citation type="submission" date="2023-01" db="EMBL/GenBank/DDBJ databases">
        <title>Complete genome sequence of Planctobacterium marinum strain Dej080120_11.</title>
        <authorList>
            <person name="Ueki S."/>
            <person name="Maruyama F."/>
        </authorList>
    </citation>
    <scope>NUCLEOTIDE SEQUENCE</scope>
    <source>
        <strain evidence="2">Dej080120_11</strain>
    </source>
</reference>
<dbReference type="AlphaFoldDB" id="A0AA48HN66"/>
<accession>A0AA48HN66</accession>
<evidence type="ECO:0000313" key="3">
    <source>
        <dbReference type="Proteomes" id="UP001333710"/>
    </source>
</evidence>
<gene>
    <name evidence="2" type="ORF">MACH26_33920</name>
</gene>
<dbReference type="Proteomes" id="UP001333710">
    <property type="component" value="Chromosome"/>
</dbReference>
<proteinExistence type="predicted"/>
<dbReference type="KEGG" id="pmaw:MACH26_33920"/>
<dbReference type="RefSeq" id="WP_338293970.1">
    <property type="nucleotide sequence ID" value="NZ_AP027272.1"/>
</dbReference>
<evidence type="ECO:0000256" key="1">
    <source>
        <dbReference type="SAM" id="MobiDB-lite"/>
    </source>
</evidence>